<dbReference type="OrthoDB" id="406838at2759"/>
<sequence>GIPLVEEEVRLEYIIQRGMPSHFILISFPVCVTTSGATVGKPCIFPFRFNGEIHTQCTWDQAHLTEHKPWCSTEVNDDGHHKGGQGKWATVDPIVPFHRMTERTRK</sequence>
<dbReference type="InterPro" id="IPR000562">
    <property type="entry name" value="FN_type2_dom"/>
</dbReference>
<comment type="caution">
    <text evidence="3">Lacks conserved residue(s) required for the propagation of feature annotation.</text>
</comment>
<reference evidence="6" key="1">
    <citation type="submission" date="2021-01" db="EMBL/GenBank/DDBJ databases">
        <title>Caligus Genome Assembly.</title>
        <authorList>
            <person name="Gallardo-Escarate C."/>
        </authorList>
    </citation>
    <scope>NUCLEOTIDE SEQUENCE [LARGE SCALE GENOMIC DNA]</scope>
</reference>
<evidence type="ECO:0000256" key="2">
    <source>
        <dbReference type="ARBA" id="ARBA00023157"/>
    </source>
</evidence>
<gene>
    <name evidence="5" type="ORF">FKW44_018075</name>
</gene>
<keyword evidence="1" id="KW-0677">Repeat</keyword>
<dbReference type="Proteomes" id="UP000595437">
    <property type="component" value="Chromosome 12"/>
</dbReference>
<feature type="domain" description="Fibronectin type-II" evidence="4">
    <location>
        <begin position="38"/>
        <end position="93"/>
    </location>
</feature>
<dbReference type="EMBL" id="CP045901">
    <property type="protein sequence ID" value="QQP37699.1"/>
    <property type="molecule type" value="Genomic_DNA"/>
</dbReference>
<dbReference type="SMART" id="SM00059">
    <property type="entry name" value="FN2"/>
    <property type="match status" value="1"/>
</dbReference>
<dbReference type="PROSITE" id="PS51092">
    <property type="entry name" value="FN2_2"/>
    <property type="match status" value="1"/>
</dbReference>
<dbReference type="Pfam" id="PF00040">
    <property type="entry name" value="fn2"/>
    <property type="match status" value="1"/>
</dbReference>
<evidence type="ECO:0000256" key="1">
    <source>
        <dbReference type="ARBA" id="ARBA00022737"/>
    </source>
</evidence>
<evidence type="ECO:0000313" key="5">
    <source>
        <dbReference type="EMBL" id="QQP37699.1"/>
    </source>
</evidence>
<feature type="non-terminal residue" evidence="5">
    <location>
        <position position="1"/>
    </location>
</feature>
<dbReference type="AlphaFoldDB" id="A0A7T8GTV5"/>
<dbReference type="Gene3D" id="2.10.10.10">
    <property type="entry name" value="Fibronectin, type II, collagen-binding"/>
    <property type="match status" value="1"/>
</dbReference>
<evidence type="ECO:0000259" key="4">
    <source>
        <dbReference type="PROSITE" id="PS51092"/>
    </source>
</evidence>
<dbReference type="InterPro" id="IPR036943">
    <property type="entry name" value="FN_type2_sf"/>
</dbReference>
<feature type="non-terminal residue" evidence="5">
    <location>
        <position position="106"/>
    </location>
</feature>
<organism evidence="5 6">
    <name type="scientific">Caligus rogercresseyi</name>
    <name type="common">Sea louse</name>
    <dbReference type="NCBI Taxonomy" id="217165"/>
    <lineage>
        <taxon>Eukaryota</taxon>
        <taxon>Metazoa</taxon>
        <taxon>Ecdysozoa</taxon>
        <taxon>Arthropoda</taxon>
        <taxon>Crustacea</taxon>
        <taxon>Multicrustacea</taxon>
        <taxon>Hexanauplia</taxon>
        <taxon>Copepoda</taxon>
        <taxon>Siphonostomatoida</taxon>
        <taxon>Caligidae</taxon>
        <taxon>Caligus</taxon>
    </lineage>
</organism>
<evidence type="ECO:0000313" key="6">
    <source>
        <dbReference type="Proteomes" id="UP000595437"/>
    </source>
</evidence>
<dbReference type="SUPFAM" id="SSF57440">
    <property type="entry name" value="Kringle-like"/>
    <property type="match status" value="1"/>
</dbReference>
<keyword evidence="2" id="KW-1015">Disulfide bond</keyword>
<name>A0A7T8GTV5_CALRO</name>
<accession>A0A7T8GTV5</accession>
<evidence type="ECO:0000256" key="3">
    <source>
        <dbReference type="PROSITE-ProRule" id="PRU00479"/>
    </source>
</evidence>
<keyword evidence="6" id="KW-1185">Reference proteome</keyword>
<dbReference type="InterPro" id="IPR013806">
    <property type="entry name" value="Kringle-like"/>
</dbReference>
<proteinExistence type="predicted"/>
<protein>
    <recommendedName>
        <fullName evidence="4">Fibronectin type-II domain-containing protein</fullName>
    </recommendedName>
</protein>